<feature type="transmembrane region" description="Helical" evidence="1">
    <location>
        <begin position="171"/>
        <end position="188"/>
    </location>
</feature>
<feature type="transmembrane region" description="Helical" evidence="1">
    <location>
        <begin position="336"/>
        <end position="352"/>
    </location>
</feature>
<dbReference type="Gene3D" id="3.60.10.10">
    <property type="entry name" value="Endonuclease/exonuclease/phosphatase"/>
    <property type="match status" value="1"/>
</dbReference>
<feature type="transmembrane region" description="Helical" evidence="1">
    <location>
        <begin position="498"/>
        <end position="519"/>
    </location>
</feature>
<feature type="transmembrane region" description="Helical" evidence="1">
    <location>
        <begin position="20"/>
        <end position="41"/>
    </location>
</feature>
<dbReference type="EMBL" id="MU006783">
    <property type="protein sequence ID" value="KAF2641357.1"/>
    <property type="molecule type" value="Genomic_DNA"/>
</dbReference>
<feature type="transmembrane region" description="Helical" evidence="1">
    <location>
        <begin position="461"/>
        <end position="478"/>
    </location>
</feature>
<protein>
    <submittedName>
        <fullName evidence="6">Calcofluor white hypersensitive protein-like protein</fullName>
    </submittedName>
</protein>
<feature type="domain" description="PGAP2IP second transmembrane" evidence="3">
    <location>
        <begin position="457"/>
        <end position="633"/>
    </location>
</feature>
<dbReference type="InterPro" id="IPR057315">
    <property type="entry name" value="Exo_endo_phos_PGAP2IP_C"/>
</dbReference>
<keyword evidence="7" id="KW-1185">Reference proteome</keyword>
<feature type="transmembrane region" description="Helical" evidence="1">
    <location>
        <begin position="579"/>
        <end position="602"/>
    </location>
</feature>
<dbReference type="InterPro" id="IPR019402">
    <property type="entry name" value="CWH43_N"/>
</dbReference>
<name>A0A6A6S1Y5_9PLEO</name>
<dbReference type="Pfam" id="PF10277">
    <property type="entry name" value="Frag1"/>
    <property type="match status" value="1"/>
</dbReference>
<keyword evidence="1" id="KW-0812">Transmembrane</keyword>
<feature type="transmembrane region" description="Helical" evidence="1">
    <location>
        <begin position="279"/>
        <end position="300"/>
    </location>
</feature>
<feature type="transmembrane region" description="Helical" evidence="1">
    <location>
        <begin position="526"/>
        <end position="543"/>
    </location>
</feature>
<dbReference type="GO" id="GO:0016020">
    <property type="term" value="C:membrane"/>
    <property type="evidence" value="ECO:0007669"/>
    <property type="project" value="GOC"/>
</dbReference>
<evidence type="ECO:0000313" key="6">
    <source>
        <dbReference type="EMBL" id="KAF2641357.1"/>
    </source>
</evidence>
<evidence type="ECO:0000256" key="1">
    <source>
        <dbReference type="SAM" id="Phobius"/>
    </source>
</evidence>
<dbReference type="GO" id="GO:0006506">
    <property type="term" value="P:GPI anchor biosynthetic process"/>
    <property type="evidence" value="ECO:0007669"/>
    <property type="project" value="TreeGrafter"/>
</dbReference>
<feature type="transmembrane region" description="Helical" evidence="1">
    <location>
        <begin position="200"/>
        <end position="222"/>
    </location>
</feature>
<dbReference type="GO" id="GO:0005783">
    <property type="term" value="C:endoplasmic reticulum"/>
    <property type="evidence" value="ECO:0007669"/>
    <property type="project" value="TreeGrafter"/>
</dbReference>
<feature type="domain" description="PGAP2IP first transmembrane" evidence="4">
    <location>
        <begin position="283"/>
        <end position="437"/>
    </location>
</feature>
<feature type="transmembrane region" description="Helical" evidence="1">
    <location>
        <begin position="653"/>
        <end position="674"/>
    </location>
</feature>
<evidence type="ECO:0000259" key="2">
    <source>
        <dbReference type="Pfam" id="PF10277"/>
    </source>
</evidence>
<reference evidence="6" key="1">
    <citation type="journal article" date="2020" name="Stud. Mycol.">
        <title>101 Dothideomycetes genomes: a test case for predicting lifestyles and emergence of pathogens.</title>
        <authorList>
            <person name="Haridas S."/>
            <person name="Albert R."/>
            <person name="Binder M."/>
            <person name="Bloem J."/>
            <person name="Labutti K."/>
            <person name="Salamov A."/>
            <person name="Andreopoulos B."/>
            <person name="Baker S."/>
            <person name="Barry K."/>
            <person name="Bills G."/>
            <person name="Bluhm B."/>
            <person name="Cannon C."/>
            <person name="Castanera R."/>
            <person name="Culley D."/>
            <person name="Daum C."/>
            <person name="Ezra D."/>
            <person name="Gonzalez J."/>
            <person name="Henrissat B."/>
            <person name="Kuo A."/>
            <person name="Liang C."/>
            <person name="Lipzen A."/>
            <person name="Lutzoni F."/>
            <person name="Magnuson J."/>
            <person name="Mondo S."/>
            <person name="Nolan M."/>
            <person name="Ohm R."/>
            <person name="Pangilinan J."/>
            <person name="Park H.-J."/>
            <person name="Ramirez L."/>
            <person name="Alfaro M."/>
            <person name="Sun H."/>
            <person name="Tritt A."/>
            <person name="Yoshinaga Y."/>
            <person name="Zwiers L.-H."/>
            <person name="Turgeon B."/>
            <person name="Goodwin S."/>
            <person name="Spatafora J."/>
            <person name="Crous P."/>
            <person name="Grigoriev I."/>
        </authorList>
    </citation>
    <scope>NUCLEOTIDE SEQUENCE</scope>
    <source>
        <strain evidence="6">CBS 473.64</strain>
    </source>
</reference>
<dbReference type="InterPro" id="IPR051916">
    <property type="entry name" value="GPI-anchor_lipid_remodeler"/>
</dbReference>
<feature type="transmembrane region" description="Helical" evidence="1">
    <location>
        <begin position="77"/>
        <end position="99"/>
    </location>
</feature>
<feature type="domain" description="CWH43-like N-terminal" evidence="2">
    <location>
        <begin position="19"/>
        <end position="226"/>
    </location>
</feature>
<dbReference type="InterPro" id="IPR053912">
    <property type="entry name" value="PGAP2IP_TM_1nd"/>
</dbReference>
<dbReference type="OrthoDB" id="68581at2759"/>
<feature type="transmembrane region" description="Helical" evidence="1">
    <location>
        <begin position="423"/>
        <end position="440"/>
    </location>
</feature>
<keyword evidence="1" id="KW-0472">Membrane</keyword>
<feature type="transmembrane region" description="Helical" evidence="1">
    <location>
        <begin position="549"/>
        <end position="567"/>
    </location>
</feature>
<accession>A0A6A6S1Y5</accession>
<feature type="transmembrane region" description="Helical" evidence="1">
    <location>
        <begin position="614"/>
        <end position="632"/>
    </location>
</feature>
<dbReference type="PANTHER" id="PTHR14859:SF1">
    <property type="entry name" value="PGAP2-INTERACTING PROTEIN"/>
    <property type="match status" value="1"/>
</dbReference>
<proteinExistence type="predicted"/>
<dbReference type="InterPro" id="IPR036691">
    <property type="entry name" value="Endo/exonu/phosph_ase_sf"/>
</dbReference>
<dbReference type="SUPFAM" id="SSF56219">
    <property type="entry name" value="DNase I-like"/>
    <property type="match status" value="1"/>
</dbReference>
<gene>
    <name evidence="6" type="ORF">P280DRAFT_468988</name>
</gene>
<dbReference type="Pfam" id="PF23021">
    <property type="entry name" value="6TM_2nd_PGAP2IP"/>
    <property type="match status" value="1"/>
</dbReference>
<evidence type="ECO:0000259" key="4">
    <source>
        <dbReference type="Pfam" id="PF23022"/>
    </source>
</evidence>
<evidence type="ECO:0000313" key="7">
    <source>
        <dbReference type="Proteomes" id="UP000799753"/>
    </source>
</evidence>
<organism evidence="6 7">
    <name type="scientific">Massarina eburnea CBS 473.64</name>
    <dbReference type="NCBI Taxonomy" id="1395130"/>
    <lineage>
        <taxon>Eukaryota</taxon>
        <taxon>Fungi</taxon>
        <taxon>Dikarya</taxon>
        <taxon>Ascomycota</taxon>
        <taxon>Pezizomycotina</taxon>
        <taxon>Dothideomycetes</taxon>
        <taxon>Pleosporomycetidae</taxon>
        <taxon>Pleosporales</taxon>
        <taxon>Massarineae</taxon>
        <taxon>Massarinaceae</taxon>
        <taxon>Massarina</taxon>
    </lineage>
</organism>
<dbReference type="Pfam" id="PF23022">
    <property type="entry name" value="6TM_1st_PGAP2IP"/>
    <property type="match status" value="1"/>
</dbReference>
<dbReference type="GO" id="GO:0031505">
    <property type="term" value="P:fungal-type cell wall organization"/>
    <property type="evidence" value="ECO:0007669"/>
    <property type="project" value="TreeGrafter"/>
</dbReference>
<feature type="transmembrane region" description="Helical" evidence="1">
    <location>
        <begin position="139"/>
        <end position="159"/>
    </location>
</feature>
<sequence length="952" mass="106274">MPHTYKDKTADVVATVNGRWVSWAHTALAYSAFVGALVVGLQLHYHKIVQNEFYGYPQEWFPSVSATIGDRYPERSVFMLFIALTSGPRLALVSLWYVLTRRPNSALPKFVAGVGLFRTLTCGGWTYITSTDDHDWHDIFMISYLVATIPWTFGCIALSPDNPDALKYRKCISGAFYAMIVPLVYFFIQHKVHRVAGAYTTYAFFEWSLVLLDVAFDAVTVFEFKNFEIVIRDTGAISRGLGQQTVSDAALEKGENRELVAVLSPRFSWAALFDAVADVYNGFVFWSILTSLGVCVWYFPLWHMGISGYEVLVMSSISPFLLGIKPLRHLVVRNIRICHLLSLSGLLAYLITNPANRLFAVGFGVSMSCLSWTATFYAERSQPERLEARISAFSLGLLASSIAKFAFYTNNPVWPIMHGPNGGWNKLGLGLAVLAVLRCTRPTVYSGTDILVPGRTKGSSVLTSFGLGGLFFAMHSLLSDSSTMILWVWEGYPVRGPIAVPHGAWTLLAMGFGLSMGLFNPTLARSWVCYGVGTLGAAILTTSKHWKGYYGALTLAIYTMSIAPVFLGHASRHAPARTFGLGFLIYNILVLSHVWVVAYAFVPGGPLMREHTDWVMTAMMLCIGAGVFSAAVQPTTPSLKENQNPRSTKQPRVYYLYTLGILELLAISIAFLRFPSYNHTPYHPETHSLTAGIWTIHFSLDNDMWSSEYRVRDLIRELEVDVIGLLESDLQRIIMGNRDTTQFLAEDLGMYVDFGPGPNKHTWGSALLSKFPIVNSTHHLLPSPAGELAPAIEATIDAYGTLVDVFVFHSGQEEDPEDRRLQSLYLAERMKLTPRPAILLSYLVTKPNEGNYNTYVGEQSGMRDIDPSDWDRWCEYILYKGLKRTGYARVSRSTITDTELQMGKFIVDQPEGTDDIVPEDQVPEDLRFPALFQGEGVRGHQYHVFDAPRYFA</sequence>
<dbReference type="Pfam" id="PF23226">
    <property type="entry name" value="Exo_endo_phos_PGAP2IP"/>
    <property type="match status" value="1"/>
</dbReference>
<feature type="domain" description="PGAP2IP C-terminal nuclease-like" evidence="5">
    <location>
        <begin position="688"/>
        <end position="926"/>
    </location>
</feature>
<dbReference type="Proteomes" id="UP000799753">
    <property type="component" value="Unassembled WGS sequence"/>
</dbReference>
<feature type="transmembrane region" description="Helical" evidence="1">
    <location>
        <begin position="306"/>
        <end position="324"/>
    </location>
</feature>
<dbReference type="FunFam" id="3.60.10.10:FF:000031">
    <property type="entry name" value="Calcofluor white hypersensitive protein"/>
    <property type="match status" value="1"/>
</dbReference>
<dbReference type="InterPro" id="IPR053911">
    <property type="entry name" value="PGAP2IP_TM_2nd"/>
</dbReference>
<evidence type="ECO:0000259" key="5">
    <source>
        <dbReference type="Pfam" id="PF23226"/>
    </source>
</evidence>
<dbReference type="AlphaFoldDB" id="A0A6A6S1Y5"/>
<dbReference type="PANTHER" id="PTHR14859">
    <property type="entry name" value="CALCOFLUOR WHITE HYPERSENSITIVE PROTEIN PRECURSOR"/>
    <property type="match status" value="1"/>
</dbReference>
<keyword evidence="1" id="KW-1133">Transmembrane helix</keyword>
<evidence type="ECO:0000259" key="3">
    <source>
        <dbReference type="Pfam" id="PF23021"/>
    </source>
</evidence>